<evidence type="ECO:0000256" key="1">
    <source>
        <dbReference type="SAM" id="MobiDB-lite"/>
    </source>
</evidence>
<feature type="region of interest" description="Disordered" evidence="1">
    <location>
        <begin position="118"/>
        <end position="152"/>
    </location>
</feature>
<dbReference type="EMBL" id="JAQQWK010000009">
    <property type="protein sequence ID" value="KAK8034678.1"/>
    <property type="molecule type" value="Genomic_DNA"/>
</dbReference>
<feature type="region of interest" description="Disordered" evidence="1">
    <location>
        <begin position="1"/>
        <end position="27"/>
    </location>
</feature>
<organism evidence="2 3">
    <name type="scientific">Apiospora rasikravindrae</name>
    <dbReference type="NCBI Taxonomy" id="990691"/>
    <lineage>
        <taxon>Eukaryota</taxon>
        <taxon>Fungi</taxon>
        <taxon>Dikarya</taxon>
        <taxon>Ascomycota</taxon>
        <taxon>Pezizomycotina</taxon>
        <taxon>Sordariomycetes</taxon>
        <taxon>Xylariomycetidae</taxon>
        <taxon>Amphisphaeriales</taxon>
        <taxon>Apiosporaceae</taxon>
        <taxon>Apiospora</taxon>
    </lineage>
</organism>
<feature type="compositionally biased region" description="Basic residues" evidence="1">
    <location>
        <begin position="1"/>
        <end position="10"/>
    </location>
</feature>
<accession>A0ABR1SK23</accession>
<protein>
    <submittedName>
        <fullName evidence="2">Uncharacterized protein</fullName>
    </submittedName>
</protein>
<gene>
    <name evidence="2" type="ORF">PG993_009673</name>
</gene>
<proteinExistence type="predicted"/>
<evidence type="ECO:0000313" key="3">
    <source>
        <dbReference type="Proteomes" id="UP001444661"/>
    </source>
</evidence>
<feature type="compositionally biased region" description="Basic and acidic residues" evidence="1">
    <location>
        <begin position="118"/>
        <end position="130"/>
    </location>
</feature>
<name>A0ABR1SK23_9PEZI</name>
<dbReference type="Proteomes" id="UP001444661">
    <property type="component" value="Unassembled WGS sequence"/>
</dbReference>
<reference evidence="2 3" key="1">
    <citation type="submission" date="2023-01" db="EMBL/GenBank/DDBJ databases">
        <title>Analysis of 21 Apiospora genomes using comparative genomics revels a genus with tremendous synthesis potential of carbohydrate active enzymes and secondary metabolites.</title>
        <authorList>
            <person name="Sorensen T."/>
        </authorList>
    </citation>
    <scope>NUCLEOTIDE SEQUENCE [LARGE SCALE GENOMIC DNA]</scope>
    <source>
        <strain evidence="2 3">CBS 33761</strain>
    </source>
</reference>
<sequence length="152" mass="16566">MHLSSRKLAHHLQTSVQPRPQAPKPGPDWPSVVLGLCKLFMAYVRRELGLSNTAAGSAREGGIAPLRFLDSFTAFRPAFFRPSTQTPCQPVSAGYWFHAHTDKTASAMLRAIQGRDSRVAGSFPEHDTDRAYPGAFGMEGPEGREPASPYGN</sequence>
<keyword evidence="3" id="KW-1185">Reference proteome</keyword>
<comment type="caution">
    <text evidence="2">The sequence shown here is derived from an EMBL/GenBank/DDBJ whole genome shotgun (WGS) entry which is preliminary data.</text>
</comment>
<evidence type="ECO:0000313" key="2">
    <source>
        <dbReference type="EMBL" id="KAK8034678.1"/>
    </source>
</evidence>